<comment type="caution">
    <text evidence="2">The sequence shown here is derived from an EMBL/GenBank/DDBJ whole genome shotgun (WGS) entry which is preliminary data.</text>
</comment>
<gene>
    <name evidence="2" type="ORF">J2I46_06425</name>
</gene>
<keyword evidence="1" id="KW-0472">Membrane</keyword>
<feature type="transmembrane region" description="Helical" evidence="1">
    <location>
        <begin position="55"/>
        <end position="77"/>
    </location>
</feature>
<keyword evidence="1" id="KW-1133">Transmembrane helix</keyword>
<evidence type="ECO:0000313" key="2">
    <source>
        <dbReference type="EMBL" id="MBO0948208.1"/>
    </source>
</evidence>
<protein>
    <submittedName>
        <fullName evidence="2">Uncharacterized protein</fullName>
    </submittedName>
</protein>
<sequence length="124" mass="13826">MFTSIYELFLGQNNDPIYVDEIFTPVGTMTLLVVLGVAVVFYVALGRWKPVFHRILHWAIALVGTLIFAYAYAVWYAKDRTGADDADSYMTGFGGVNVLLAAVLFFLFSLALKNASIFAKRTPF</sequence>
<dbReference type="RefSeq" id="WP_207328171.1">
    <property type="nucleotide sequence ID" value="NZ_JAFMYW010000002.1"/>
</dbReference>
<accession>A0ABS3JFJ9</accession>
<evidence type="ECO:0000256" key="1">
    <source>
        <dbReference type="SAM" id="Phobius"/>
    </source>
</evidence>
<evidence type="ECO:0000313" key="3">
    <source>
        <dbReference type="Proteomes" id="UP000664628"/>
    </source>
</evidence>
<dbReference type="EMBL" id="JAFMYW010000002">
    <property type="protein sequence ID" value="MBO0948208.1"/>
    <property type="molecule type" value="Genomic_DNA"/>
</dbReference>
<organism evidence="2 3">
    <name type="scientific">Fibrella forsythiae</name>
    <dbReference type="NCBI Taxonomy" id="2817061"/>
    <lineage>
        <taxon>Bacteria</taxon>
        <taxon>Pseudomonadati</taxon>
        <taxon>Bacteroidota</taxon>
        <taxon>Cytophagia</taxon>
        <taxon>Cytophagales</taxon>
        <taxon>Spirosomataceae</taxon>
        <taxon>Fibrella</taxon>
    </lineage>
</organism>
<keyword evidence="3" id="KW-1185">Reference proteome</keyword>
<feature type="transmembrane region" description="Helical" evidence="1">
    <location>
        <begin position="22"/>
        <end position="43"/>
    </location>
</feature>
<feature type="transmembrane region" description="Helical" evidence="1">
    <location>
        <begin position="89"/>
        <end position="112"/>
    </location>
</feature>
<keyword evidence="1" id="KW-0812">Transmembrane</keyword>
<proteinExistence type="predicted"/>
<reference evidence="2 3" key="1">
    <citation type="submission" date="2021-03" db="EMBL/GenBank/DDBJ databases">
        <title>Fibrella sp. HMF5405 genome sequencing and assembly.</title>
        <authorList>
            <person name="Kang H."/>
            <person name="Kim H."/>
            <person name="Bae S."/>
            <person name="Joh K."/>
        </authorList>
    </citation>
    <scope>NUCLEOTIDE SEQUENCE [LARGE SCALE GENOMIC DNA]</scope>
    <source>
        <strain evidence="2 3">HMF5405</strain>
    </source>
</reference>
<name>A0ABS3JFJ9_9BACT</name>
<dbReference type="Proteomes" id="UP000664628">
    <property type="component" value="Unassembled WGS sequence"/>
</dbReference>